<proteinExistence type="inferred from homology"/>
<keyword evidence="2 8" id="KW-0699">rRNA-binding</keyword>
<comment type="caution">
    <text evidence="9">The sequence shown here is derived from an EMBL/GenBank/DDBJ whole genome shotgun (WGS) entry which is preliminary data.</text>
</comment>
<dbReference type="GO" id="GO:0005737">
    <property type="term" value="C:cytoplasm"/>
    <property type="evidence" value="ECO:0007669"/>
    <property type="project" value="UniProtKB-ARBA"/>
</dbReference>
<comment type="subunit">
    <text evidence="8">Part of the 30S ribosomal subunit. Contacts proteins S3 and S10.</text>
</comment>
<sequence length="61" mass="7263">MATTAQIVKSNKEPKFSTRLVRRCWKCGRKHGYMRDFKLCRICFREMARKGEIPGIRKASW</sequence>
<dbReference type="PROSITE" id="PS00527">
    <property type="entry name" value="RIBOSOMAL_S14"/>
    <property type="match status" value="1"/>
</dbReference>
<evidence type="ECO:0000256" key="7">
    <source>
        <dbReference type="ARBA" id="ARBA00035167"/>
    </source>
</evidence>
<name>A0A2M7QAL0_9BACT</name>
<dbReference type="Pfam" id="PF00253">
    <property type="entry name" value="Ribosomal_S14"/>
    <property type="match status" value="1"/>
</dbReference>
<dbReference type="InterPro" id="IPR018271">
    <property type="entry name" value="Ribosomal_uS14_CS"/>
</dbReference>
<dbReference type="GO" id="GO:0019843">
    <property type="term" value="F:rRNA binding"/>
    <property type="evidence" value="ECO:0007669"/>
    <property type="project" value="UniProtKB-UniRule"/>
</dbReference>
<comment type="similarity">
    <text evidence="8">Belongs to the universal ribosomal protein uS14 family. Zinc-binding uS14 subfamily.</text>
</comment>
<evidence type="ECO:0000313" key="10">
    <source>
        <dbReference type="Proteomes" id="UP000230973"/>
    </source>
</evidence>
<evidence type="ECO:0000256" key="1">
    <source>
        <dbReference type="ARBA" id="ARBA00022723"/>
    </source>
</evidence>
<organism evidence="9 10">
    <name type="scientific">Candidatus Uhrbacteria bacterium CG_4_10_14_0_8_um_filter_58_22</name>
    <dbReference type="NCBI Taxonomy" id="1975029"/>
    <lineage>
        <taxon>Bacteria</taxon>
        <taxon>Candidatus Uhriibacteriota</taxon>
    </lineage>
</organism>
<dbReference type="SUPFAM" id="SSF57716">
    <property type="entry name" value="Glucocorticoid receptor-like (DNA-binding domain)"/>
    <property type="match status" value="1"/>
</dbReference>
<evidence type="ECO:0000256" key="3">
    <source>
        <dbReference type="ARBA" id="ARBA00022833"/>
    </source>
</evidence>
<comment type="function">
    <text evidence="8">Binds 16S rRNA, required for the assembly of 30S particles and may also be responsible for determining the conformation of the 16S rRNA at the A site.</text>
</comment>
<keyword evidence="3 8" id="KW-0862">Zinc</keyword>
<gene>
    <name evidence="8" type="primary">rpsZ</name>
    <name evidence="8" type="synonym">rpsN</name>
    <name evidence="9" type="ORF">COY93_03185</name>
</gene>
<evidence type="ECO:0000256" key="8">
    <source>
        <dbReference type="HAMAP-Rule" id="MF_01364"/>
    </source>
</evidence>
<feature type="binding site" evidence="8">
    <location>
        <position position="24"/>
    </location>
    <ligand>
        <name>Zn(2+)</name>
        <dbReference type="ChEBI" id="CHEBI:29105"/>
    </ligand>
</feature>
<dbReference type="GO" id="GO:0003735">
    <property type="term" value="F:structural constituent of ribosome"/>
    <property type="evidence" value="ECO:0007669"/>
    <property type="project" value="InterPro"/>
</dbReference>
<dbReference type="PANTHER" id="PTHR19836:SF19">
    <property type="entry name" value="SMALL RIBOSOMAL SUBUNIT PROTEIN US14M"/>
    <property type="match status" value="1"/>
</dbReference>
<feature type="binding site" evidence="8">
    <location>
        <position position="27"/>
    </location>
    <ligand>
        <name>Zn(2+)</name>
        <dbReference type="ChEBI" id="CHEBI:29105"/>
    </ligand>
</feature>
<dbReference type="InterPro" id="IPR023053">
    <property type="entry name" value="Ribosomal_uS14_bact"/>
</dbReference>
<dbReference type="Gene3D" id="4.10.830.10">
    <property type="entry name" value="30s Ribosomal Protein S14, Chain N"/>
    <property type="match status" value="1"/>
</dbReference>
<evidence type="ECO:0000256" key="5">
    <source>
        <dbReference type="ARBA" id="ARBA00022980"/>
    </source>
</evidence>
<dbReference type="InterPro" id="IPR043140">
    <property type="entry name" value="Ribosomal_uS14_sf"/>
</dbReference>
<protein>
    <recommendedName>
        <fullName evidence="7 8">Small ribosomal subunit protein uS14</fullName>
    </recommendedName>
</protein>
<feature type="binding site" evidence="8">
    <location>
        <position position="43"/>
    </location>
    <ligand>
        <name>Zn(2+)</name>
        <dbReference type="ChEBI" id="CHEBI:29105"/>
    </ligand>
</feature>
<dbReference type="HAMAP" id="MF_01364_B">
    <property type="entry name" value="Ribosomal_uS14_2_B"/>
    <property type="match status" value="1"/>
</dbReference>
<dbReference type="NCBIfam" id="NF005974">
    <property type="entry name" value="PRK08061.1"/>
    <property type="match status" value="1"/>
</dbReference>
<evidence type="ECO:0000256" key="4">
    <source>
        <dbReference type="ARBA" id="ARBA00022884"/>
    </source>
</evidence>
<dbReference type="InterPro" id="IPR001209">
    <property type="entry name" value="Ribosomal_uS14"/>
</dbReference>
<keyword evidence="4 8" id="KW-0694">RNA-binding</keyword>
<reference evidence="10" key="1">
    <citation type="submission" date="2017-09" db="EMBL/GenBank/DDBJ databases">
        <title>Depth-based differentiation of microbial function through sediment-hosted aquifers and enrichment of novel symbionts in the deep terrestrial subsurface.</title>
        <authorList>
            <person name="Probst A.J."/>
            <person name="Ladd B."/>
            <person name="Jarett J.K."/>
            <person name="Geller-Mcgrath D.E."/>
            <person name="Sieber C.M.K."/>
            <person name="Emerson J.B."/>
            <person name="Anantharaman K."/>
            <person name="Thomas B.C."/>
            <person name="Malmstrom R."/>
            <person name="Stieglmeier M."/>
            <person name="Klingl A."/>
            <person name="Woyke T."/>
            <person name="Ryan C.M."/>
            <person name="Banfield J.F."/>
        </authorList>
    </citation>
    <scope>NUCLEOTIDE SEQUENCE [LARGE SCALE GENOMIC DNA]</scope>
</reference>
<dbReference type="Proteomes" id="UP000230973">
    <property type="component" value="Unassembled WGS sequence"/>
</dbReference>
<dbReference type="GO" id="GO:0006412">
    <property type="term" value="P:translation"/>
    <property type="evidence" value="ECO:0007669"/>
    <property type="project" value="UniProtKB-UniRule"/>
</dbReference>
<keyword evidence="6 8" id="KW-0687">Ribonucleoprotein</keyword>
<keyword evidence="5 8" id="KW-0689">Ribosomal protein</keyword>
<keyword evidence="1 8" id="KW-0479">Metal-binding</keyword>
<dbReference type="EMBL" id="PFLC01000040">
    <property type="protein sequence ID" value="PIY62392.1"/>
    <property type="molecule type" value="Genomic_DNA"/>
</dbReference>
<evidence type="ECO:0000256" key="6">
    <source>
        <dbReference type="ARBA" id="ARBA00023274"/>
    </source>
</evidence>
<accession>A0A2M7QAL0</accession>
<comment type="cofactor">
    <cofactor evidence="8">
        <name>Zn(2+)</name>
        <dbReference type="ChEBI" id="CHEBI:29105"/>
    </cofactor>
    <text evidence="8">Binds 1 zinc ion per subunit.</text>
</comment>
<dbReference type="AlphaFoldDB" id="A0A2M7QAL0"/>
<dbReference type="GO" id="GO:0008270">
    <property type="term" value="F:zinc ion binding"/>
    <property type="evidence" value="ECO:0007669"/>
    <property type="project" value="UniProtKB-UniRule"/>
</dbReference>
<feature type="binding site" evidence="8">
    <location>
        <position position="40"/>
    </location>
    <ligand>
        <name>Zn(2+)</name>
        <dbReference type="ChEBI" id="CHEBI:29105"/>
    </ligand>
</feature>
<dbReference type="PANTHER" id="PTHR19836">
    <property type="entry name" value="30S RIBOSOMAL PROTEIN S14"/>
    <property type="match status" value="1"/>
</dbReference>
<evidence type="ECO:0000256" key="2">
    <source>
        <dbReference type="ARBA" id="ARBA00022730"/>
    </source>
</evidence>
<dbReference type="GO" id="GO:0015935">
    <property type="term" value="C:small ribosomal subunit"/>
    <property type="evidence" value="ECO:0007669"/>
    <property type="project" value="TreeGrafter"/>
</dbReference>
<evidence type="ECO:0000313" key="9">
    <source>
        <dbReference type="EMBL" id="PIY62392.1"/>
    </source>
</evidence>